<evidence type="ECO:0000256" key="1">
    <source>
        <dbReference type="SAM" id="Phobius"/>
    </source>
</evidence>
<evidence type="ECO:0000313" key="2">
    <source>
        <dbReference type="EMBL" id="RHA17666.1"/>
    </source>
</evidence>
<keyword evidence="1" id="KW-1133">Transmembrane helix</keyword>
<dbReference type="RefSeq" id="WP_117970930.1">
    <property type="nucleotide sequence ID" value="NZ_CATWJF010000023.1"/>
</dbReference>
<feature type="transmembrane region" description="Helical" evidence="1">
    <location>
        <begin position="6"/>
        <end position="23"/>
    </location>
</feature>
<gene>
    <name evidence="2" type="ORF">DW944_08520</name>
</gene>
<protein>
    <recommendedName>
        <fullName evidence="4">Stage III sporulation protein AB</fullName>
    </recommendedName>
</protein>
<sequence>MYLKITGIVLIMMSASLMGYLFSKDYIERINRLEQIQKMLILLKGEISYSNNSVQEALENISEMIEGKVGEFVTKVQESFKKSEIPLSVAWSLGVDNIFDKKSSLKSEDKNSLKDFGRGLGITDRQTQINNIEKYQSQIQLTIKELKEEKNEKCKLYRMLGITCGAFLGIVLI</sequence>
<evidence type="ECO:0000313" key="3">
    <source>
        <dbReference type="Proteomes" id="UP000284779"/>
    </source>
</evidence>
<accession>A0A413R6N3</accession>
<reference evidence="2 3" key="1">
    <citation type="submission" date="2018-08" db="EMBL/GenBank/DDBJ databases">
        <title>A genome reference for cultivated species of the human gut microbiota.</title>
        <authorList>
            <person name="Zou Y."/>
            <person name="Xue W."/>
            <person name="Luo G."/>
        </authorList>
    </citation>
    <scope>NUCLEOTIDE SEQUENCE [LARGE SCALE GENOMIC DNA]</scope>
    <source>
        <strain evidence="2 3">AM44-11BH</strain>
    </source>
</reference>
<comment type="caution">
    <text evidence="2">The sequence shown here is derived from an EMBL/GenBank/DDBJ whole genome shotgun (WGS) entry which is preliminary data.</text>
</comment>
<dbReference type="Proteomes" id="UP000284779">
    <property type="component" value="Unassembled WGS sequence"/>
</dbReference>
<proteinExistence type="predicted"/>
<dbReference type="Pfam" id="PF09548">
    <property type="entry name" value="Spore_III_AB"/>
    <property type="match status" value="1"/>
</dbReference>
<dbReference type="PIRSF" id="PIRSF021435">
    <property type="entry name" value="SpoIIIAB"/>
    <property type="match status" value="1"/>
</dbReference>
<organism evidence="2 3">
    <name type="scientific">Eubacterium ventriosum</name>
    <dbReference type="NCBI Taxonomy" id="39496"/>
    <lineage>
        <taxon>Bacteria</taxon>
        <taxon>Bacillati</taxon>
        <taxon>Bacillota</taxon>
        <taxon>Clostridia</taxon>
        <taxon>Eubacteriales</taxon>
        <taxon>Eubacteriaceae</taxon>
        <taxon>Eubacterium</taxon>
    </lineage>
</organism>
<dbReference type="AlphaFoldDB" id="A0A413R6N3"/>
<evidence type="ECO:0008006" key="4">
    <source>
        <dbReference type="Google" id="ProtNLM"/>
    </source>
</evidence>
<dbReference type="InterPro" id="IPR014198">
    <property type="entry name" value="Spore_III_AB"/>
</dbReference>
<keyword evidence="1" id="KW-0812">Transmembrane</keyword>
<keyword evidence="3" id="KW-1185">Reference proteome</keyword>
<keyword evidence="1" id="KW-0472">Membrane</keyword>
<dbReference type="EMBL" id="QSFD01000008">
    <property type="protein sequence ID" value="RHA17666.1"/>
    <property type="molecule type" value="Genomic_DNA"/>
</dbReference>
<name>A0A413R6N3_9FIRM</name>